<reference evidence="1 2" key="1">
    <citation type="journal article" date="2017" name="Mycologia">
        <title>Bifiguratus adelaidae, gen. et sp. nov., a new member of Mucoromycotina in endophytic and soil-dwelling habitats.</title>
        <authorList>
            <person name="Torres-Cruz T.J."/>
            <person name="Billingsley Tobias T.L."/>
            <person name="Almatruk M."/>
            <person name="Hesse C."/>
            <person name="Kuske C.R."/>
            <person name="Desiro A."/>
            <person name="Benucci G.M."/>
            <person name="Bonito G."/>
            <person name="Stajich J.E."/>
            <person name="Dunlap C."/>
            <person name="Arnold A.E."/>
            <person name="Porras-Alfaro A."/>
        </authorList>
    </citation>
    <scope>NUCLEOTIDE SEQUENCE [LARGE SCALE GENOMIC DNA]</scope>
    <source>
        <strain evidence="1 2">AZ0501</strain>
    </source>
</reference>
<organism evidence="1 2">
    <name type="scientific">Bifiguratus adelaidae</name>
    <dbReference type="NCBI Taxonomy" id="1938954"/>
    <lineage>
        <taxon>Eukaryota</taxon>
        <taxon>Fungi</taxon>
        <taxon>Fungi incertae sedis</taxon>
        <taxon>Mucoromycota</taxon>
        <taxon>Mucoromycotina</taxon>
        <taxon>Endogonomycetes</taxon>
        <taxon>Endogonales</taxon>
        <taxon>Endogonales incertae sedis</taxon>
        <taxon>Bifiguratus</taxon>
    </lineage>
</organism>
<sequence>MKLQTLEPATKISKFWNPQTLKPLTTLKILLRVPLTFRLEVCEGSLNATFNEPLEL</sequence>
<dbReference type="Proteomes" id="UP000242875">
    <property type="component" value="Unassembled WGS sequence"/>
</dbReference>
<gene>
    <name evidence="1" type="ORF">BZG36_05760</name>
</gene>
<proteinExistence type="predicted"/>
<comment type="caution">
    <text evidence="1">The sequence shown here is derived from an EMBL/GenBank/DDBJ whole genome shotgun (WGS) entry which is preliminary data.</text>
</comment>
<protein>
    <submittedName>
        <fullName evidence="1">Uncharacterized protein</fullName>
    </submittedName>
</protein>
<evidence type="ECO:0000313" key="1">
    <source>
        <dbReference type="EMBL" id="OZJ01337.1"/>
    </source>
</evidence>
<accession>A0A261XSI6</accession>
<name>A0A261XSI6_9FUNG</name>
<keyword evidence="2" id="KW-1185">Reference proteome</keyword>
<dbReference type="AlphaFoldDB" id="A0A261XSI6"/>
<evidence type="ECO:0000313" key="2">
    <source>
        <dbReference type="Proteomes" id="UP000242875"/>
    </source>
</evidence>
<feature type="non-terminal residue" evidence="1">
    <location>
        <position position="56"/>
    </location>
</feature>
<dbReference type="EMBL" id="MVBO01000534">
    <property type="protein sequence ID" value="OZJ01337.1"/>
    <property type="molecule type" value="Genomic_DNA"/>
</dbReference>